<feature type="compositionally biased region" description="Polar residues" evidence="1">
    <location>
        <begin position="12"/>
        <end position="26"/>
    </location>
</feature>
<evidence type="ECO:0000313" key="3">
    <source>
        <dbReference type="Proteomes" id="UP000324800"/>
    </source>
</evidence>
<sequence>MYNSLPCHILNISSRSNPLDTLNTSPDNDEANDDLNTKPVKHLRDQQAANNDNEHDNNVDESSNPNKRARQSEDEEDMFSPAKLISTFATFSRASNMSKPVLVSGDNLNL</sequence>
<dbReference type="AlphaFoldDB" id="A0A5J4UVU6"/>
<evidence type="ECO:0000313" key="2">
    <source>
        <dbReference type="EMBL" id="KAA6374569.1"/>
    </source>
</evidence>
<accession>A0A5J4UVU6</accession>
<evidence type="ECO:0000256" key="1">
    <source>
        <dbReference type="SAM" id="MobiDB-lite"/>
    </source>
</evidence>
<organism evidence="2 3">
    <name type="scientific">Streblomastix strix</name>
    <dbReference type="NCBI Taxonomy" id="222440"/>
    <lineage>
        <taxon>Eukaryota</taxon>
        <taxon>Metamonada</taxon>
        <taxon>Preaxostyla</taxon>
        <taxon>Oxymonadida</taxon>
        <taxon>Streblomastigidae</taxon>
        <taxon>Streblomastix</taxon>
    </lineage>
</organism>
<dbReference type="EMBL" id="SNRW01011872">
    <property type="protein sequence ID" value="KAA6374569.1"/>
    <property type="molecule type" value="Genomic_DNA"/>
</dbReference>
<proteinExistence type="predicted"/>
<reference evidence="2 3" key="1">
    <citation type="submission" date="2019-03" db="EMBL/GenBank/DDBJ databases">
        <title>Single cell metagenomics reveals metabolic interactions within the superorganism composed of flagellate Streblomastix strix and complex community of Bacteroidetes bacteria on its surface.</title>
        <authorList>
            <person name="Treitli S.C."/>
            <person name="Kolisko M."/>
            <person name="Husnik F."/>
            <person name="Keeling P."/>
            <person name="Hampl V."/>
        </authorList>
    </citation>
    <scope>NUCLEOTIDE SEQUENCE [LARGE SCALE GENOMIC DNA]</scope>
    <source>
        <strain evidence="2">ST1C</strain>
    </source>
</reference>
<protein>
    <submittedName>
        <fullName evidence="2">Uncharacterized protein</fullName>
    </submittedName>
</protein>
<dbReference type="Proteomes" id="UP000324800">
    <property type="component" value="Unassembled WGS sequence"/>
</dbReference>
<comment type="caution">
    <text evidence="2">The sequence shown here is derived from an EMBL/GenBank/DDBJ whole genome shotgun (WGS) entry which is preliminary data.</text>
</comment>
<feature type="region of interest" description="Disordered" evidence="1">
    <location>
        <begin position="12"/>
        <end position="81"/>
    </location>
</feature>
<gene>
    <name evidence="2" type="ORF">EZS28_029903</name>
</gene>
<name>A0A5J4UVU6_9EUKA</name>